<accession>A0ABU5DBV6</accession>
<protein>
    <submittedName>
        <fullName evidence="5">GntR family transcriptional regulator</fullName>
    </submittedName>
</protein>
<dbReference type="InterPro" id="IPR036388">
    <property type="entry name" value="WH-like_DNA-bd_sf"/>
</dbReference>
<keyword evidence="1" id="KW-0805">Transcription regulation</keyword>
<dbReference type="PANTHER" id="PTHR43537">
    <property type="entry name" value="TRANSCRIPTIONAL REGULATOR, GNTR FAMILY"/>
    <property type="match status" value="1"/>
</dbReference>
<proteinExistence type="predicted"/>
<comment type="caution">
    <text evidence="5">The sequence shown here is derived from an EMBL/GenBank/DDBJ whole genome shotgun (WGS) entry which is preliminary data.</text>
</comment>
<sequence>MASSERVADQAYDAVEALIATLALKPGAPIVESELVERTGLGRTPLREALMRLVANGLIVQQPRRGLRVSDIQLAEHLDLLEARRVLERLIAASAARRATPPQREQLLACAQAMNEAAARGDLDAYMSADQALDHVAHAACRNAAAVAAVIPMVIQCRRFWVAYQHHGDIAEGARRHEAVAQAIAAGKAEEAAAASEALMDYLRQFAQDVIA</sequence>
<dbReference type="SMART" id="SM00345">
    <property type="entry name" value="HTH_GNTR"/>
    <property type="match status" value="1"/>
</dbReference>
<dbReference type="PROSITE" id="PS50949">
    <property type="entry name" value="HTH_GNTR"/>
    <property type="match status" value="1"/>
</dbReference>
<evidence type="ECO:0000313" key="6">
    <source>
        <dbReference type="Proteomes" id="UP001285263"/>
    </source>
</evidence>
<evidence type="ECO:0000259" key="4">
    <source>
        <dbReference type="PROSITE" id="PS50949"/>
    </source>
</evidence>
<keyword evidence="6" id="KW-1185">Reference proteome</keyword>
<dbReference type="EMBL" id="JAXCLA010000001">
    <property type="protein sequence ID" value="MDY0743604.1"/>
    <property type="molecule type" value="Genomic_DNA"/>
</dbReference>
<dbReference type="Gene3D" id="1.20.120.530">
    <property type="entry name" value="GntR ligand-binding domain-like"/>
    <property type="match status" value="1"/>
</dbReference>
<dbReference type="Proteomes" id="UP001285263">
    <property type="component" value="Unassembled WGS sequence"/>
</dbReference>
<evidence type="ECO:0000256" key="2">
    <source>
        <dbReference type="ARBA" id="ARBA00023125"/>
    </source>
</evidence>
<name>A0ABU5DBV6_9BURK</name>
<evidence type="ECO:0000256" key="1">
    <source>
        <dbReference type="ARBA" id="ARBA00023015"/>
    </source>
</evidence>
<dbReference type="Pfam" id="PF00392">
    <property type="entry name" value="GntR"/>
    <property type="match status" value="1"/>
</dbReference>
<keyword evidence="3" id="KW-0804">Transcription</keyword>
<dbReference type="RefSeq" id="WP_320421504.1">
    <property type="nucleotide sequence ID" value="NZ_JAXCLA010000001.1"/>
</dbReference>
<reference evidence="5 6" key="1">
    <citation type="submission" date="2023-11" db="EMBL/GenBank/DDBJ databases">
        <title>Paucibacter sp. nov., isolated from fresh soil in Korea.</title>
        <authorList>
            <person name="Le N.T.T."/>
        </authorList>
    </citation>
    <scope>NUCLEOTIDE SEQUENCE [LARGE SCALE GENOMIC DNA]</scope>
    <source>
        <strain evidence="5 6">R3-3</strain>
    </source>
</reference>
<gene>
    <name evidence="5" type="ORF">SNE35_03765</name>
</gene>
<dbReference type="InterPro" id="IPR036390">
    <property type="entry name" value="WH_DNA-bd_sf"/>
</dbReference>
<evidence type="ECO:0000256" key="3">
    <source>
        <dbReference type="ARBA" id="ARBA00023163"/>
    </source>
</evidence>
<dbReference type="InterPro" id="IPR000524">
    <property type="entry name" value="Tscrpt_reg_HTH_GntR"/>
</dbReference>
<dbReference type="SUPFAM" id="SSF46785">
    <property type="entry name" value="Winged helix' DNA-binding domain"/>
    <property type="match status" value="1"/>
</dbReference>
<dbReference type="InterPro" id="IPR008920">
    <property type="entry name" value="TF_FadR/GntR_C"/>
</dbReference>
<organism evidence="5 6">
    <name type="scientific">Roseateles agri</name>
    <dbReference type="NCBI Taxonomy" id="3098619"/>
    <lineage>
        <taxon>Bacteria</taxon>
        <taxon>Pseudomonadati</taxon>
        <taxon>Pseudomonadota</taxon>
        <taxon>Betaproteobacteria</taxon>
        <taxon>Burkholderiales</taxon>
        <taxon>Sphaerotilaceae</taxon>
        <taxon>Roseateles</taxon>
    </lineage>
</organism>
<keyword evidence="2" id="KW-0238">DNA-binding</keyword>
<dbReference type="Gene3D" id="1.10.10.10">
    <property type="entry name" value="Winged helix-like DNA-binding domain superfamily/Winged helix DNA-binding domain"/>
    <property type="match status" value="1"/>
</dbReference>
<dbReference type="InterPro" id="IPR011711">
    <property type="entry name" value="GntR_C"/>
</dbReference>
<dbReference type="Pfam" id="PF07729">
    <property type="entry name" value="FCD"/>
    <property type="match status" value="1"/>
</dbReference>
<dbReference type="SUPFAM" id="SSF48008">
    <property type="entry name" value="GntR ligand-binding domain-like"/>
    <property type="match status" value="1"/>
</dbReference>
<evidence type="ECO:0000313" key="5">
    <source>
        <dbReference type="EMBL" id="MDY0743604.1"/>
    </source>
</evidence>
<dbReference type="PANTHER" id="PTHR43537:SF45">
    <property type="entry name" value="GNTR FAMILY REGULATORY PROTEIN"/>
    <property type="match status" value="1"/>
</dbReference>
<feature type="domain" description="HTH gntR-type" evidence="4">
    <location>
        <begin position="5"/>
        <end position="72"/>
    </location>
</feature>
<dbReference type="SMART" id="SM00895">
    <property type="entry name" value="FCD"/>
    <property type="match status" value="1"/>
</dbReference>